<evidence type="ECO:0000259" key="20">
    <source>
        <dbReference type="PROSITE" id="PS50173"/>
    </source>
</evidence>
<feature type="domain" description="UmuC" evidence="20">
    <location>
        <begin position="376"/>
        <end position="574"/>
    </location>
</feature>
<dbReference type="GO" id="GO:0005634">
    <property type="term" value="C:nucleus"/>
    <property type="evidence" value="ECO:0007669"/>
    <property type="project" value="UniProtKB-SubCell"/>
</dbReference>
<dbReference type="CDD" id="cd01701">
    <property type="entry name" value="PolY_Rev1"/>
    <property type="match status" value="1"/>
</dbReference>
<dbReference type="Gene3D" id="3.30.1490.100">
    <property type="entry name" value="DNA polymerase, Y-family, little finger domain"/>
    <property type="match status" value="1"/>
</dbReference>
<accession>A0A135TB63</accession>
<evidence type="ECO:0000256" key="17">
    <source>
        <dbReference type="PIRSR" id="PIRSR036573-2"/>
    </source>
</evidence>
<evidence type="ECO:0000313" key="22">
    <source>
        <dbReference type="Proteomes" id="UP000070054"/>
    </source>
</evidence>
<keyword evidence="13 16" id="KW-0234">DNA repair</keyword>
<dbReference type="InterPro" id="IPR053848">
    <property type="entry name" value="IMS_HHH_1"/>
</dbReference>
<evidence type="ECO:0000256" key="6">
    <source>
        <dbReference type="ARBA" id="ARBA00022679"/>
    </source>
</evidence>
<feature type="region of interest" description="Disordered" evidence="18">
    <location>
        <begin position="750"/>
        <end position="815"/>
    </location>
</feature>
<dbReference type="PANTHER" id="PTHR45990:SF1">
    <property type="entry name" value="DNA REPAIR PROTEIN REV1"/>
    <property type="match status" value="1"/>
</dbReference>
<dbReference type="FunFam" id="3.30.70.270:FF:000040">
    <property type="entry name" value="DNA repair protein REV1"/>
    <property type="match status" value="1"/>
</dbReference>
<evidence type="ECO:0000256" key="10">
    <source>
        <dbReference type="ARBA" id="ARBA00022842"/>
    </source>
</evidence>
<feature type="region of interest" description="Disordered" evidence="18">
    <location>
        <begin position="192"/>
        <end position="230"/>
    </location>
</feature>
<evidence type="ECO:0000256" key="1">
    <source>
        <dbReference type="ARBA" id="ARBA00004123"/>
    </source>
</evidence>
<dbReference type="PIRSF" id="PIRSF036573">
    <property type="entry name" value="REV1"/>
    <property type="match status" value="1"/>
</dbReference>
<keyword evidence="11 16" id="KW-0238">DNA-binding</keyword>
<keyword evidence="6 16" id="KW-0808">Transferase</keyword>
<dbReference type="GO" id="GO:0006281">
    <property type="term" value="P:DNA repair"/>
    <property type="evidence" value="ECO:0007669"/>
    <property type="project" value="UniProtKB-KW"/>
</dbReference>
<keyword evidence="14 16" id="KW-0539">Nucleus</keyword>
<dbReference type="OrthoDB" id="427711at2759"/>
<dbReference type="InterPro" id="IPR017961">
    <property type="entry name" value="DNA_pol_Y-fam_little_finger"/>
</dbReference>
<feature type="compositionally biased region" description="Basic and acidic residues" evidence="18">
    <location>
        <begin position="284"/>
        <end position="305"/>
    </location>
</feature>
<dbReference type="GO" id="GO:0042276">
    <property type="term" value="P:error-prone translesion synthesis"/>
    <property type="evidence" value="ECO:0007669"/>
    <property type="project" value="InterPro"/>
</dbReference>
<feature type="compositionally biased region" description="Polar residues" evidence="18">
    <location>
        <begin position="192"/>
        <end position="204"/>
    </location>
</feature>
<feature type="binding site" evidence="17">
    <location>
        <position position="475"/>
    </location>
    <ligand>
        <name>Mg(2+)</name>
        <dbReference type="ChEBI" id="CHEBI:18420"/>
        <label>1</label>
    </ligand>
</feature>
<dbReference type="Gene3D" id="1.10.150.20">
    <property type="entry name" value="5' to 3' exonuclease, C-terminal subdomain"/>
    <property type="match status" value="1"/>
</dbReference>
<evidence type="ECO:0000256" key="12">
    <source>
        <dbReference type="ARBA" id="ARBA00023128"/>
    </source>
</evidence>
<feature type="region of interest" description="Disordered" evidence="18">
    <location>
        <begin position="923"/>
        <end position="951"/>
    </location>
</feature>
<dbReference type="InterPro" id="IPR036420">
    <property type="entry name" value="BRCT_dom_sf"/>
</dbReference>
<dbReference type="InterPro" id="IPR031991">
    <property type="entry name" value="Rev1_C"/>
</dbReference>
<feature type="compositionally biased region" description="Polar residues" evidence="18">
    <location>
        <begin position="878"/>
        <end position="890"/>
    </location>
</feature>
<dbReference type="SUPFAM" id="SSF52113">
    <property type="entry name" value="BRCT domain"/>
    <property type="match status" value="1"/>
</dbReference>
<dbReference type="Proteomes" id="UP000070054">
    <property type="component" value="Unassembled WGS sequence"/>
</dbReference>
<dbReference type="InterPro" id="IPR038401">
    <property type="entry name" value="Rev1_C_sf"/>
</dbReference>
<feature type="binding site" evidence="17">
    <location>
        <position position="380"/>
    </location>
    <ligand>
        <name>Mg(2+)</name>
        <dbReference type="ChEBI" id="CHEBI:18420"/>
        <label>1</label>
    </ligand>
</feature>
<evidence type="ECO:0000256" key="16">
    <source>
        <dbReference type="PIRNR" id="PIRNR036573"/>
    </source>
</evidence>
<dbReference type="InterPro" id="IPR025527">
    <property type="entry name" value="HUWE1/Rev1_UBM"/>
</dbReference>
<evidence type="ECO:0000256" key="15">
    <source>
        <dbReference type="ARBA" id="ARBA00058985"/>
    </source>
</evidence>
<evidence type="ECO:0000256" key="14">
    <source>
        <dbReference type="ARBA" id="ARBA00023242"/>
    </source>
</evidence>
<evidence type="ECO:0000256" key="3">
    <source>
        <dbReference type="ARBA" id="ARBA00010945"/>
    </source>
</evidence>
<dbReference type="Gene3D" id="3.40.1170.60">
    <property type="match status" value="1"/>
</dbReference>
<dbReference type="Pfam" id="PF11799">
    <property type="entry name" value="IMS_C"/>
    <property type="match status" value="1"/>
</dbReference>
<dbReference type="Gene3D" id="3.30.70.270">
    <property type="match status" value="1"/>
</dbReference>
<feature type="region of interest" description="Disordered" evidence="18">
    <location>
        <begin position="1"/>
        <end position="27"/>
    </location>
</feature>
<dbReference type="InterPro" id="IPR001126">
    <property type="entry name" value="UmuC"/>
</dbReference>
<dbReference type="EMBL" id="JEMN01001178">
    <property type="protein sequence ID" value="KXH45412.1"/>
    <property type="molecule type" value="Genomic_DNA"/>
</dbReference>
<dbReference type="SUPFAM" id="SSF100879">
    <property type="entry name" value="Lesion bypass DNA polymerase (Y-family), little finger domain"/>
    <property type="match status" value="1"/>
</dbReference>
<dbReference type="Gene3D" id="1.20.58.1280">
    <property type="entry name" value="DNA repair protein Rev1, C-terminal domain"/>
    <property type="match status" value="1"/>
</dbReference>
<dbReference type="InterPro" id="IPR001357">
    <property type="entry name" value="BRCT_dom"/>
</dbReference>
<dbReference type="Pfam" id="PF16727">
    <property type="entry name" value="REV1_C"/>
    <property type="match status" value="1"/>
</dbReference>
<dbReference type="Gene3D" id="6.10.250.1490">
    <property type="match status" value="1"/>
</dbReference>
<gene>
    <name evidence="21" type="ORF">CNYM01_00801</name>
</gene>
<dbReference type="Pfam" id="PF21999">
    <property type="entry name" value="IMS_HHH_1"/>
    <property type="match status" value="1"/>
</dbReference>
<feature type="binding site" evidence="17">
    <location>
        <position position="476"/>
    </location>
    <ligand>
        <name>Mg(2+)</name>
        <dbReference type="ChEBI" id="CHEBI:18420"/>
        <label>1</label>
    </ligand>
</feature>
<evidence type="ECO:0000256" key="8">
    <source>
        <dbReference type="ARBA" id="ARBA00022723"/>
    </source>
</evidence>
<dbReference type="Gene3D" id="3.40.50.10190">
    <property type="entry name" value="BRCT domain"/>
    <property type="match status" value="1"/>
</dbReference>
<dbReference type="GO" id="GO:0070987">
    <property type="term" value="P:error-free translesion synthesis"/>
    <property type="evidence" value="ECO:0007669"/>
    <property type="project" value="TreeGrafter"/>
</dbReference>
<evidence type="ECO:0000256" key="13">
    <source>
        <dbReference type="ARBA" id="ARBA00023204"/>
    </source>
</evidence>
<feature type="compositionally biased region" description="Basic and acidic residues" evidence="18">
    <location>
        <begin position="782"/>
        <end position="795"/>
    </location>
</feature>
<proteinExistence type="inferred from homology"/>
<evidence type="ECO:0000256" key="5">
    <source>
        <dbReference type="ARBA" id="ARBA00022634"/>
    </source>
</evidence>
<evidence type="ECO:0000256" key="11">
    <source>
        <dbReference type="ARBA" id="ARBA00023125"/>
    </source>
</evidence>
<evidence type="ECO:0000256" key="18">
    <source>
        <dbReference type="SAM" id="MobiDB-lite"/>
    </source>
</evidence>
<dbReference type="FunFam" id="3.30.1490.100:FF:000001">
    <property type="entry name" value="DNA repair protein REV1"/>
    <property type="match status" value="1"/>
</dbReference>
<dbReference type="InterPro" id="IPR043128">
    <property type="entry name" value="Rev_trsase/Diguanyl_cyclase"/>
</dbReference>
<evidence type="ECO:0000256" key="4">
    <source>
        <dbReference type="ARBA" id="ARBA00020399"/>
    </source>
</evidence>
<dbReference type="InterPro" id="IPR036775">
    <property type="entry name" value="DNA_pol_Y-fam_lit_finger_sf"/>
</dbReference>
<dbReference type="InterPro" id="IPR012112">
    <property type="entry name" value="REV1"/>
</dbReference>
<dbReference type="FunFam" id="3.40.50.10190:FF:000011">
    <property type="entry name" value="DNA repair protein REV1"/>
    <property type="match status" value="1"/>
</dbReference>
<keyword evidence="5 16" id="KW-0237">DNA synthesis</keyword>
<keyword evidence="8 17" id="KW-0479">Metal-binding</keyword>
<comment type="function">
    <text evidence="15">Deoxycytidyl transferase involved in DNA repair. Transfers a dCMP residue from dCTP to the 3'-end of a DNA primer in a template-dependent reaction. May assist in the first step in the bypass of abasic lesions by the insertion of a nucleotide opposite the lesion. Required for normal induction of mutations by physical and chemical agents. Involved in mitochondrial DNA mutagenesis.</text>
</comment>
<evidence type="ECO:0000256" key="2">
    <source>
        <dbReference type="ARBA" id="ARBA00004173"/>
    </source>
</evidence>
<comment type="cofactor">
    <cofactor evidence="17">
        <name>Mg(2+)</name>
        <dbReference type="ChEBI" id="CHEBI:18420"/>
    </cofactor>
    <text evidence="17">Binds 2 magnesium ions.</text>
</comment>
<name>A0A135TB63_9PEZI</name>
<keyword evidence="10 17" id="KW-0460">Magnesium</keyword>
<evidence type="ECO:0000259" key="19">
    <source>
        <dbReference type="PROSITE" id="PS50172"/>
    </source>
</evidence>
<dbReference type="PANTHER" id="PTHR45990">
    <property type="entry name" value="DNA REPAIR PROTEIN REV1"/>
    <property type="match status" value="1"/>
</dbReference>
<organism evidence="21 22">
    <name type="scientific">Colletotrichum nymphaeae SA-01</name>
    <dbReference type="NCBI Taxonomy" id="1460502"/>
    <lineage>
        <taxon>Eukaryota</taxon>
        <taxon>Fungi</taxon>
        <taxon>Dikarya</taxon>
        <taxon>Ascomycota</taxon>
        <taxon>Pezizomycotina</taxon>
        <taxon>Sordariomycetes</taxon>
        <taxon>Hypocreomycetidae</taxon>
        <taxon>Glomerellales</taxon>
        <taxon>Glomerellaceae</taxon>
        <taxon>Colletotrichum</taxon>
        <taxon>Colletotrichum acutatum species complex</taxon>
    </lineage>
</organism>
<evidence type="ECO:0000313" key="21">
    <source>
        <dbReference type="EMBL" id="KXH45412.1"/>
    </source>
</evidence>
<dbReference type="SMART" id="SM00292">
    <property type="entry name" value="BRCT"/>
    <property type="match status" value="1"/>
</dbReference>
<dbReference type="AlphaFoldDB" id="A0A135TB63"/>
<feature type="region of interest" description="Disordered" evidence="18">
    <location>
        <begin position="279"/>
        <end position="305"/>
    </location>
</feature>
<dbReference type="EC" id="2.7.7.-" evidence="16"/>
<feature type="region of interest" description="Disordered" evidence="18">
    <location>
        <begin position="864"/>
        <end position="892"/>
    </location>
</feature>
<dbReference type="Pfam" id="PF00817">
    <property type="entry name" value="IMS"/>
    <property type="match status" value="1"/>
</dbReference>
<sequence length="1159" mass="129387">MGSRLEKNSSQVRKRIENHEFTDETGEEYEQSAFGGFGDYFRRKKIKLQNLDADMRAASSDKPQIFKGVVAHVMGYTQPPLHILHRELVQHGAGFLQYLDSKTMATHIIASSVPPKKSVDYSRYRLVKPAWVTDSIQAGRLLPWSDYRINNHDGPRQKVFKIDESNKLSQSTPQVKRGYRDQTDASFYTSQFKGSTASPATPSLSRFAERSESPLAQHHGRNSYSPAVSQAIKKPPLKLKDDVEEFDDMEIDELMVGIVPEEDKAVKVENVEAKTAPQPTIDEDATRGGTDEVKQEPKTSDNMTSEEHNAILLSDPKIWKSSTANPDFLKQFYSESRLHHLSTWKAELKSKMQNLAKEKGPSIKSVRRRPGSRRYVIHVDFDSFFCAVSLKKNPQYVDKPTVVAHSSGTASEIASCNYVARKFGVKNGMWMKRALELCPDIKVLPYDFPAYEEASRLFYESILDIGGVVQSVSIDEALVDITPIILSSAGSDGAGVDEGNIWREQEKAEEIALALRDKIKDTTGCAVSVGIGANILLAKVALRRAKPAGQFQIKPEQVLEVIGELEVKDLPGVAYSLSGKLEEIGVKFVKDIRQVSKERLSSSLGPKTGEKLWEYARGIDKTEVGEQTPRKSVSAEVNWGIRFINQQEAEEFILNLCKELERRLLSEEVKGKQFTMKIMRRAQDAPRDPPKHLGHGKCDSFSKSVLFGVATHNAEIIAKEAVSILRSYKFTPGDLRGLGVQLTKLEPLKSSTTGLESSQRRLAFPNFGGQPSAKKTQVEPIEDSKSPQKTRDAQTRGDVSLDPIADDPLTPRKPKVHPALALARAGERDGKAHTPLNIMGTQFILPSQVDPAVLAELPGDIRAKLLRGQRPKPEPRQASPQVKSRSNSPAVQDEMIPSQVDPEVFNALPDDMKAEVLAQYGSKPVQQTRLPQSPRKDRLIQGKKPVTPTKRGKNLFNARERQQDAAANRQQTNFMANKGPANAAQEEDPEELDQAFLAELPEDVRKEIIEDHRKKRLAKRSGLLFNAPRRQQNGESSDAAPAGQTKLHFPAPPPKMNFMGSAVKSIQEIKDMLEAWHDGTRYDGPHQDDVRVFEKYLTRVVSEERDMQKASKLVRWLDWLVEDDGSEGRGKQGWRKTVADIKAAVQRAVEQRGLGPVRL</sequence>
<feature type="region of interest" description="Disordered" evidence="18">
    <location>
        <begin position="1020"/>
        <end position="1053"/>
    </location>
</feature>
<dbReference type="InterPro" id="IPR043502">
    <property type="entry name" value="DNA/RNA_pol_sf"/>
</dbReference>
<evidence type="ECO:0000256" key="7">
    <source>
        <dbReference type="ARBA" id="ARBA00022695"/>
    </source>
</evidence>
<dbReference type="Gene3D" id="6.10.250.1630">
    <property type="match status" value="3"/>
</dbReference>
<dbReference type="GO" id="GO:0005739">
    <property type="term" value="C:mitochondrion"/>
    <property type="evidence" value="ECO:0007669"/>
    <property type="project" value="UniProtKB-SubCell"/>
</dbReference>
<feature type="domain" description="BRCT" evidence="19">
    <location>
        <begin position="61"/>
        <end position="149"/>
    </location>
</feature>
<comment type="subcellular location">
    <subcellularLocation>
        <location evidence="2">Mitochondrion</location>
    </subcellularLocation>
    <subcellularLocation>
        <location evidence="1 16">Nucleus</location>
    </subcellularLocation>
</comment>
<dbReference type="GO" id="GO:0003684">
    <property type="term" value="F:damaged DNA binding"/>
    <property type="evidence" value="ECO:0007669"/>
    <property type="project" value="UniProtKB-UniRule"/>
</dbReference>
<protein>
    <recommendedName>
        <fullName evidence="4 16">DNA repair protein REV1</fullName>
        <ecNumber evidence="16">2.7.7.-</ecNumber>
    </recommendedName>
</protein>
<keyword evidence="12" id="KW-0496">Mitochondrion</keyword>
<keyword evidence="7 16" id="KW-0548">Nucleotidyltransferase</keyword>
<dbReference type="GO" id="GO:0017125">
    <property type="term" value="F:deoxycytidyl transferase activity"/>
    <property type="evidence" value="ECO:0007669"/>
    <property type="project" value="TreeGrafter"/>
</dbReference>
<comment type="similarity">
    <text evidence="3 16">Belongs to the DNA polymerase type-Y family.</text>
</comment>
<dbReference type="CDD" id="cd17719">
    <property type="entry name" value="BRCT_Rev1"/>
    <property type="match status" value="1"/>
</dbReference>
<keyword evidence="9 16" id="KW-0227">DNA damage</keyword>
<dbReference type="GO" id="GO:0046872">
    <property type="term" value="F:metal ion binding"/>
    <property type="evidence" value="ECO:0007669"/>
    <property type="project" value="UniProtKB-KW"/>
</dbReference>
<dbReference type="SUPFAM" id="SSF56672">
    <property type="entry name" value="DNA/RNA polymerases"/>
    <property type="match status" value="1"/>
</dbReference>
<dbReference type="Pfam" id="PF14377">
    <property type="entry name" value="UBM"/>
    <property type="match status" value="3"/>
</dbReference>
<evidence type="ECO:0000256" key="9">
    <source>
        <dbReference type="ARBA" id="ARBA00022763"/>
    </source>
</evidence>
<dbReference type="PROSITE" id="PS50173">
    <property type="entry name" value="UMUC"/>
    <property type="match status" value="1"/>
</dbReference>
<keyword evidence="22" id="KW-1185">Reference proteome</keyword>
<comment type="caution">
    <text evidence="21">The sequence shown here is derived from an EMBL/GenBank/DDBJ whole genome shotgun (WGS) entry which is preliminary data.</text>
</comment>
<reference evidence="21 22" key="1">
    <citation type="submission" date="2014-02" db="EMBL/GenBank/DDBJ databases">
        <title>The genome sequence of Colletotrichum nymphaeae SA-01.</title>
        <authorList>
            <person name="Baroncelli R."/>
            <person name="Thon M.R."/>
        </authorList>
    </citation>
    <scope>NUCLEOTIDE SEQUENCE [LARGE SCALE GENOMIC DNA]</scope>
    <source>
        <strain evidence="21 22">SA-01</strain>
    </source>
</reference>
<dbReference type="GO" id="GO:0003887">
    <property type="term" value="F:DNA-directed DNA polymerase activity"/>
    <property type="evidence" value="ECO:0007669"/>
    <property type="project" value="InterPro"/>
</dbReference>
<dbReference type="PROSITE" id="PS50172">
    <property type="entry name" value="BRCT"/>
    <property type="match status" value="1"/>
</dbReference>